<evidence type="ECO:0000313" key="2">
    <source>
        <dbReference type="EMBL" id="KFX69665.1"/>
    </source>
</evidence>
<accession>A0A0A1YID6</accession>
<organism evidence="2 3">
    <name type="scientific">Pseudomonas taeanensis MS-3</name>
    <dbReference type="NCBI Taxonomy" id="1395571"/>
    <lineage>
        <taxon>Bacteria</taxon>
        <taxon>Pseudomonadati</taxon>
        <taxon>Pseudomonadota</taxon>
        <taxon>Gammaproteobacteria</taxon>
        <taxon>Pseudomonadales</taxon>
        <taxon>Pseudomonadaceae</taxon>
        <taxon>Pseudomonas</taxon>
    </lineage>
</organism>
<dbReference type="EMBL" id="AWSQ01000002">
    <property type="protein sequence ID" value="KFX69665.1"/>
    <property type="molecule type" value="Genomic_DNA"/>
</dbReference>
<sequence length="129" mass="15018">MTDYSTLKEMGISSFELISRFSLRREHDRDVLKVYYLRPITSLRPHSQKFTFARPRNSIPGQSRHSQAWQQLSDCSPVLQQALDELKQLTGTSEQPLSPKQELLQDLQHLENVVEAKLAEIREKIEQLN</sequence>
<keyword evidence="1" id="KW-0175">Coiled coil</keyword>
<name>A0A0A1YID6_9PSED</name>
<proteinExistence type="predicted"/>
<evidence type="ECO:0008006" key="4">
    <source>
        <dbReference type="Google" id="ProtNLM"/>
    </source>
</evidence>
<evidence type="ECO:0000313" key="3">
    <source>
        <dbReference type="Proteomes" id="UP000030063"/>
    </source>
</evidence>
<dbReference type="RefSeq" id="WP_025164912.1">
    <property type="nucleotide sequence ID" value="NZ_AWSQ01000002.1"/>
</dbReference>
<dbReference type="eggNOG" id="ENOG502ZBV4">
    <property type="taxonomic scope" value="Bacteria"/>
</dbReference>
<reference evidence="2 3" key="1">
    <citation type="journal article" date="2014" name="Genome Announc.">
        <title>Draft Genome Sequence of Petroleum Oil-Degrading Marine Bacterium Pseudomonas taeanensis Strain MS-3, Isolated from a Crude Oil-Contaminated Seashore.</title>
        <authorList>
            <person name="Lee S.Y."/>
            <person name="Kim S.H."/>
            <person name="Lee D.G."/>
            <person name="Shin S."/>
            <person name="Yun S.H."/>
            <person name="Choi C.W."/>
            <person name="Chung Y.H."/>
            <person name="Choi J.S."/>
            <person name="Kahng H.Y."/>
            <person name="Kim S.I."/>
        </authorList>
    </citation>
    <scope>NUCLEOTIDE SEQUENCE [LARGE SCALE GENOMIC DNA]</scope>
    <source>
        <strain evidence="2 3">MS-3</strain>
    </source>
</reference>
<dbReference type="AlphaFoldDB" id="A0A0A1YID6"/>
<feature type="coiled-coil region" evidence="1">
    <location>
        <begin position="100"/>
        <end position="127"/>
    </location>
</feature>
<keyword evidence="3" id="KW-1185">Reference proteome</keyword>
<gene>
    <name evidence="2" type="ORF">TMS3_0109095</name>
</gene>
<dbReference type="Proteomes" id="UP000030063">
    <property type="component" value="Unassembled WGS sequence"/>
</dbReference>
<comment type="caution">
    <text evidence="2">The sequence shown here is derived from an EMBL/GenBank/DDBJ whole genome shotgun (WGS) entry which is preliminary data.</text>
</comment>
<dbReference type="STRING" id="1395571.TMS3_0109095"/>
<dbReference type="InterPro" id="IPR020911">
    <property type="entry name" value="UPF0325"/>
</dbReference>
<protein>
    <recommendedName>
        <fullName evidence="4">DUF3461 domain-containing protein</fullName>
    </recommendedName>
</protein>
<dbReference type="Pfam" id="PF11944">
    <property type="entry name" value="DUF3461"/>
    <property type="match status" value="1"/>
</dbReference>
<dbReference type="OrthoDB" id="5624524at2"/>
<evidence type="ECO:0000256" key="1">
    <source>
        <dbReference type="SAM" id="Coils"/>
    </source>
</evidence>